<dbReference type="Pfam" id="PF00672">
    <property type="entry name" value="HAMP"/>
    <property type="match status" value="1"/>
</dbReference>
<dbReference type="InterPro" id="IPR003660">
    <property type="entry name" value="HAMP_dom"/>
</dbReference>
<dbReference type="InterPro" id="IPR051310">
    <property type="entry name" value="MCP_chemotaxis"/>
</dbReference>
<name>A0ABR6YVB6_9FIRM</name>
<dbReference type="Gene3D" id="1.20.120.1530">
    <property type="match status" value="2"/>
</dbReference>
<dbReference type="RefSeq" id="WP_186893598.1">
    <property type="nucleotide sequence ID" value="NZ_WJBE01000003.1"/>
</dbReference>
<evidence type="ECO:0000259" key="6">
    <source>
        <dbReference type="PROSITE" id="PS50885"/>
    </source>
</evidence>
<keyword evidence="1" id="KW-0145">Chemotaxis</keyword>
<dbReference type="PROSITE" id="PS50885">
    <property type="entry name" value="HAMP"/>
    <property type="match status" value="2"/>
</dbReference>
<protein>
    <submittedName>
        <fullName evidence="7">HAMP domain-containing protein</fullName>
    </submittedName>
</protein>
<feature type="domain" description="HAMP" evidence="6">
    <location>
        <begin position="219"/>
        <end position="271"/>
    </location>
</feature>
<dbReference type="InterPro" id="IPR004089">
    <property type="entry name" value="MCPsignal_dom"/>
</dbReference>
<dbReference type="SUPFAM" id="SSF58104">
    <property type="entry name" value="Methyl-accepting chemotaxis protein (MCP) signaling domain"/>
    <property type="match status" value="1"/>
</dbReference>
<comment type="caution">
    <text evidence="7">The sequence shown here is derived from an EMBL/GenBank/DDBJ whole genome shotgun (WGS) entry which is preliminary data.</text>
</comment>
<dbReference type="EMBL" id="WJBE01000003">
    <property type="protein sequence ID" value="MBC3899035.1"/>
    <property type="molecule type" value="Genomic_DNA"/>
</dbReference>
<evidence type="ECO:0000259" key="5">
    <source>
        <dbReference type="PROSITE" id="PS50111"/>
    </source>
</evidence>
<dbReference type="PROSITE" id="PS50111">
    <property type="entry name" value="CHEMOTAXIS_TRANSDUC_2"/>
    <property type="match status" value="1"/>
</dbReference>
<dbReference type="Pfam" id="PF18947">
    <property type="entry name" value="HAMP_2"/>
    <property type="match status" value="3"/>
</dbReference>
<dbReference type="SMART" id="SM00304">
    <property type="entry name" value="HAMP"/>
    <property type="match status" value="4"/>
</dbReference>
<accession>A0ABR6YVB6</accession>
<feature type="domain" description="Methyl-accepting transducer" evidence="5">
    <location>
        <begin position="631"/>
        <end position="860"/>
    </location>
</feature>
<evidence type="ECO:0000313" key="7">
    <source>
        <dbReference type="EMBL" id="MBC3899035.1"/>
    </source>
</evidence>
<keyword evidence="4" id="KW-0812">Transmembrane</keyword>
<evidence type="ECO:0000256" key="2">
    <source>
        <dbReference type="ARBA" id="ARBA00029447"/>
    </source>
</evidence>
<keyword evidence="4" id="KW-0472">Membrane</keyword>
<dbReference type="PANTHER" id="PTHR43531:SF11">
    <property type="entry name" value="METHYL-ACCEPTING CHEMOTAXIS PROTEIN 3"/>
    <property type="match status" value="1"/>
</dbReference>
<feature type="transmembrane region" description="Helical" evidence="4">
    <location>
        <begin position="20"/>
        <end position="41"/>
    </location>
</feature>
<comment type="similarity">
    <text evidence="2">Belongs to the methyl-accepting chemotaxis (MCP) protein family.</text>
</comment>
<dbReference type="CDD" id="cd06225">
    <property type="entry name" value="HAMP"/>
    <property type="match status" value="1"/>
</dbReference>
<evidence type="ECO:0000256" key="4">
    <source>
        <dbReference type="SAM" id="Phobius"/>
    </source>
</evidence>
<dbReference type="Pfam" id="PF00015">
    <property type="entry name" value="MCPsignal"/>
    <property type="match status" value="1"/>
</dbReference>
<gene>
    <name evidence="7" type="ORF">GH811_05330</name>
</gene>
<evidence type="ECO:0000313" key="8">
    <source>
        <dbReference type="Proteomes" id="UP000622405"/>
    </source>
</evidence>
<dbReference type="PANTHER" id="PTHR43531">
    <property type="entry name" value="PROTEIN ICFG"/>
    <property type="match status" value="1"/>
</dbReference>
<keyword evidence="3" id="KW-0807">Transducer</keyword>
<dbReference type="Gene3D" id="3.30.450.20">
    <property type="entry name" value="PAS domain"/>
    <property type="match status" value="1"/>
</dbReference>
<dbReference type="SUPFAM" id="SSF158472">
    <property type="entry name" value="HAMP domain-like"/>
    <property type="match status" value="1"/>
</dbReference>
<evidence type="ECO:0000256" key="3">
    <source>
        <dbReference type="PROSITE-ProRule" id="PRU00284"/>
    </source>
</evidence>
<sequence length="913" mass="99115">MNKQTTKMKKSDSIQFKLLIVPLFCLFMGIVAIGAVSSYLIRDSLLEELKNNGFTTSQRFVTQLENNANAVEALAASTSGVTAEQREKFEAEFSYQSQIDKMADDESIVYIAIIDKNVIDIADSIKEDIGNDYSDDDSMKAAAQDGIASASEYYYESQDVIVYDVLYPLTINGELVGAIDIGYSMENVFAAVTKNIMLIAGIGLLVFLVLALILYKLSQSITKPIYRVNQMIQEMNQGYLGIRLNMKPTNEIGEMAVALDNFADTLQLVLIGTLNQIAAGDLSTEISPQGSRDEITPALKQTIENIRHLIVEANRLSVAAVAGRLETRGNTDNFQGGFKEIVQGVNDTLDAVIKPLHVAADYIHRIGNGEIPPKITALYQGDFSTIKNNINACIDGLGALEEGNQILARISVNDFSQSITGNYCGIFAEISDSINRVNNKLVHIMEIINNIANGDMQDLDDLSATGKRSDNDQLIPSLVGMIQNIVKLVDETQLMTRIAVEGDLDHRSDATQFPGEYARVIAGFNNTLDVVIDPIRAASATLNQLAQGNLTITMKGDFKGQHGKIKDDMNRTIAFLKQYVDEITTNLERVGQGDLSQEITNHYRGDFIAIKYAINDITTRLSTVMGEINDAAVQVESGSRQISDGGQQLSQGTTEQASSIQELSASIEEVAVETKRNAISANEANDRAIEVRNNAQSGNEQMKKMVASMADINESSHNISKVIKVIDDIAFQTNILALNAAVEAARAGQHGKGFAVVAEEVRTLAARSAEAAKETTVLIEGSITKVEAGTKIADETATGLKEILNQIEKVASLVESIARASNDQASEIAQITMGLDQVSQVVQTNSATAEESAAASQELSSQAEMLKEMVGAFKLKHIPSTKTNPVPLPKTLTEGLHPTELVIVLDDLDHDKY</sequence>
<dbReference type="Proteomes" id="UP000622405">
    <property type="component" value="Unassembled WGS sequence"/>
</dbReference>
<feature type="transmembrane region" description="Helical" evidence="4">
    <location>
        <begin position="195"/>
        <end position="215"/>
    </location>
</feature>
<keyword evidence="4" id="KW-1133">Transmembrane helix</keyword>
<reference evidence="7 8" key="1">
    <citation type="journal article" date="2020" name="mSystems">
        <title>Defining Genomic and Predicted Metabolic Features of the Acetobacterium Genus.</title>
        <authorList>
            <person name="Ross D.E."/>
            <person name="Marshall C.W."/>
            <person name="Gulliver D."/>
            <person name="May H.D."/>
            <person name="Norman R.S."/>
        </authorList>
    </citation>
    <scope>NUCLEOTIDE SEQUENCE [LARGE SCALE GENOMIC DNA]</scope>
    <source>
        <strain evidence="7 8">DSM 4132</strain>
    </source>
</reference>
<evidence type="ECO:0000256" key="1">
    <source>
        <dbReference type="ARBA" id="ARBA00022500"/>
    </source>
</evidence>
<proteinExistence type="inferred from homology"/>
<dbReference type="SUPFAM" id="SSF103190">
    <property type="entry name" value="Sensory domain-like"/>
    <property type="match status" value="1"/>
</dbReference>
<dbReference type="Gene3D" id="1.10.287.950">
    <property type="entry name" value="Methyl-accepting chemotaxis protein"/>
    <property type="match status" value="1"/>
</dbReference>
<dbReference type="InterPro" id="IPR029151">
    <property type="entry name" value="Sensor-like_sf"/>
</dbReference>
<dbReference type="SMART" id="SM00283">
    <property type="entry name" value="MA"/>
    <property type="match status" value="1"/>
</dbReference>
<feature type="domain" description="HAMP" evidence="6">
    <location>
        <begin position="529"/>
        <end position="581"/>
    </location>
</feature>
<dbReference type="Gene3D" id="1.10.8.500">
    <property type="entry name" value="HAMP domain in histidine kinase"/>
    <property type="match status" value="1"/>
</dbReference>
<organism evidence="7 8">
    <name type="scientific">Acetobacterium malicum</name>
    <dbReference type="NCBI Taxonomy" id="52692"/>
    <lineage>
        <taxon>Bacteria</taxon>
        <taxon>Bacillati</taxon>
        <taxon>Bacillota</taxon>
        <taxon>Clostridia</taxon>
        <taxon>Eubacteriales</taxon>
        <taxon>Eubacteriaceae</taxon>
        <taxon>Acetobacterium</taxon>
    </lineage>
</organism>
<dbReference type="CDD" id="cd11386">
    <property type="entry name" value="MCP_signal"/>
    <property type="match status" value="1"/>
</dbReference>
<keyword evidence="8" id="KW-1185">Reference proteome</keyword>